<accession>A0A926HIK6</accession>
<dbReference type="PANTHER" id="PTHR46112:SF3">
    <property type="entry name" value="AMINOPEPTIDASE YPDF"/>
    <property type="match status" value="1"/>
</dbReference>
<dbReference type="InterPro" id="IPR000994">
    <property type="entry name" value="Pept_M24"/>
</dbReference>
<evidence type="ECO:0000313" key="4">
    <source>
        <dbReference type="Proteomes" id="UP000654279"/>
    </source>
</evidence>
<dbReference type="RefSeq" id="WP_249284830.1">
    <property type="nucleotide sequence ID" value="NZ_JACRSO010000002.1"/>
</dbReference>
<evidence type="ECO:0000259" key="2">
    <source>
        <dbReference type="Pfam" id="PF01321"/>
    </source>
</evidence>
<keyword evidence="3" id="KW-0378">Hydrolase</keyword>
<feature type="domain" description="Peptidase M24" evidence="1">
    <location>
        <begin position="136"/>
        <end position="338"/>
    </location>
</feature>
<keyword evidence="3" id="KW-0031">Aminopeptidase</keyword>
<dbReference type="InterPro" id="IPR001714">
    <property type="entry name" value="Pept_M24_MAP"/>
</dbReference>
<dbReference type="PRINTS" id="PR00599">
    <property type="entry name" value="MAPEPTIDASE"/>
</dbReference>
<keyword evidence="4" id="KW-1185">Reference proteome</keyword>
<dbReference type="Gene3D" id="3.40.350.10">
    <property type="entry name" value="Creatinase/prolidase N-terminal domain"/>
    <property type="match status" value="1"/>
</dbReference>
<dbReference type="GO" id="GO:0008235">
    <property type="term" value="F:metalloexopeptidase activity"/>
    <property type="evidence" value="ECO:0007669"/>
    <property type="project" value="UniProtKB-ARBA"/>
</dbReference>
<proteinExistence type="predicted"/>
<comment type="caution">
    <text evidence="3">The sequence shown here is derived from an EMBL/GenBank/DDBJ whole genome shotgun (WGS) entry which is preliminary data.</text>
</comment>
<reference evidence="3" key="1">
    <citation type="submission" date="2020-08" db="EMBL/GenBank/DDBJ databases">
        <title>Genome public.</title>
        <authorList>
            <person name="Liu C."/>
            <person name="Sun Q."/>
        </authorList>
    </citation>
    <scope>NUCLEOTIDE SEQUENCE</scope>
    <source>
        <strain evidence="3">NSJ-44</strain>
    </source>
</reference>
<dbReference type="Proteomes" id="UP000654279">
    <property type="component" value="Unassembled WGS sequence"/>
</dbReference>
<dbReference type="InterPro" id="IPR036005">
    <property type="entry name" value="Creatinase/aminopeptidase-like"/>
</dbReference>
<dbReference type="GO" id="GO:0004177">
    <property type="term" value="F:aminopeptidase activity"/>
    <property type="evidence" value="ECO:0007669"/>
    <property type="project" value="UniProtKB-KW"/>
</dbReference>
<gene>
    <name evidence="3" type="ORF">H8699_05560</name>
</gene>
<dbReference type="Pfam" id="PF01321">
    <property type="entry name" value="Creatinase_N"/>
    <property type="match status" value="1"/>
</dbReference>
<dbReference type="CDD" id="cd01092">
    <property type="entry name" value="APP-like"/>
    <property type="match status" value="1"/>
</dbReference>
<evidence type="ECO:0000259" key="1">
    <source>
        <dbReference type="Pfam" id="PF00557"/>
    </source>
</evidence>
<keyword evidence="3" id="KW-0645">Protease</keyword>
<sequence length="354" mass="38416">MTRLERFLAQPLFSQFDAALILRREDMRYLSGYTGEGALLISREDKLLITDFRYIVQAEAQAPGWTVTESQRGNTLDTVIDLAREKGYASLGIEESHLTYAGFQQLSKGIGAVRFEDIGNTVEKLRAIKEPQELRAIAKAAQVADMGLRKILDFVKPGMTEKEVQIELAYQCGKLGSEGFGFEFIVASGPNGAMPHAVAGGRKIQPGDLVTIDMGCLVDGYNSDMTRTFAIGNVSDELKKIYDTVLKAQLAALEALGPGKNGKDVDAVARGIIAEAGYGDYFGHALGHGVGLMVHELPRLSPLIDMQLEPGMAVTVEPGIYVPDLGGVRIEDLCIVTQEGYLNLCSTTKELIVL</sequence>
<dbReference type="InterPro" id="IPR000587">
    <property type="entry name" value="Creatinase_N"/>
</dbReference>
<dbReference type="SUPFAM" id="SSF53092">
    <property type="entry name" value="Creatinase/prolidase N-terminal domain"/>
    <property type="match status" value="1"/>
</dbReference>
<feature type="domain" description="Creatinase N-terminal" evidence="2">
    <location>
        <begin position="3"/>
        <end position="128"/>
    </location>
</feature>
<evidence type="ECO:0000313" key="3">
    <source>
        <dbReference type="EMBL" id="MBC8528887.1"/>
    </source>
</evidence>
<name>A0A926HIK6_9FIRM</name>
<dbReference type="InterPro" id="IPR029149">
    <property type="entry name" value="Creatin/AminoP/Spt16_N"/>
</dbReference>
<dbReference type="Gene3D" id="3.90.230.10">
    <property type="entry name" value="Creatinase/methionine aminopeptidase superfamily"/>
    <property type="match status" value="1"/>
</dbReference>
<dbReference type="EMBL" id="JACRSO010000002">
    <property type="protein sequence ID" value="MBC8528887.1"/>
    <property type="molecule type" value="Genomic_DNA"/>
</dbReference>
<organism evidence="3 4">
    <name type="scientific">Luoshenia tenuis</name>
    <dbReference type="NCBI Taxonomy" id="2763654"/>
    <lineage>
        <taxon>Bacteria</taxon>
        <taxon>Bacillati</taxon>
        <taxon>Bacillota</taxon>
        <taxon>Clostridia</taxon>
        <taxon>Christensenellales</taxon>
        <taxon>Christensenellaceae</taxon>
        <taxon>Luoshenia</taxon>
    </lineage>
</organism>
<dbReference type="AlphaFoldDB" id="A0A926HIK6"/>
<protein>
    <submittedName>
        <fullName evidence="3">Aminopeptidase P family protein</fullName>
    </submittedName>
</protein>
<dbReference type="Pfam" id="PF00557">
    <property type="entry name" value="Peptidase_M24"/>
    <property type="match status" value="1"/>
</dbReference>
<dbReference type="InterPro" id="IPR050659">
    <property type="entry name" value="Peptidase_M24B"/>
</dbReference>
<dbReference type="PANTHER" id="PTHR46112">
    <property type="entry name" value="AMINOPEPTIDASE"/>
    <property type="match status" value="1"/>
</dbReference>
<dbReference type="SUPFAM" id="SSF55920">
    <property type="entry name" value="Creatinase/aminopeptidase"/>
    <property type="match status" value="1"/>
</dbReference>